<evidence type="ECO:0000313" key="3">
    <source>
        <dbReference type="Proteomes" id="UP000001485"/>
    </source>
</evidence>
<evidence type="ECO:0000259" key="1">
    <source>
        <dbReference type="PROSITE" id="PS51481"/>
    </source>
</evidence>
<protein>
    <recommendedName>
        <fullName evidence="1">DhaK domain-containing protein</fullName>
    </recommendedName>
</protein>
<reference evidence="2 3" key="2">
    <citation type="journal article" date="2012" name="J. Bacteriol.">
        <title>Genome Sequence of Edwardsiella ictaluri 93-146, a Strain Associated with a Natural Channel Catfish Outbreak of Enteric Septicemia of Catfish.</title>
        <authorList>
            <person name="Williams M.L."/>
            <person name="Gillaspy A.F."/>
            <person name="Dyer D.W."/>
            <person name="Thune R.L."/>
            <person name="Waldbieser G.C."/>
            <person name="Schuster S.C."/>
            <person name="Gipson J."/>
            <person name="Zaitshik J."/>
            <person name="Landry C."/>
            <person name="Banes M.M."/>
            <person name="Lawrence M.L."/>
        </authorList>
    </citation>
    <scope>NUCLEOTIDE SEQUENCE [LARGE SCALE GENOMIC DNA]</scope>
    <source>
        <strain evidence="2 3">93-146</strain>
    </source>
</reference>
<dbReference type="InterPro" id="IPR004006">
    <property type="entry name" value="DhaK_dom"/>
</dbReference>
<dbReference type="EMBL" id="CP001600">
    <property type="protein sequence ID" value="ACR68435.1"/>
    <property type="molecule type" value="Genomic_DNA"/>
</dbReference>
<accession>C5B7C9</accession>
<reference evidence="3" key="1">
    <citation type="submission" date="2009-03" db="EMBL/GenBank/DDBJ databases">
        <title>Complete genome sequence of Edwardsiella ictaluri 93-146.</title>
        <authorList>
            <person name="Williams M.L."/>
            <person name="Gillaspy A.F."/>
            <person name="Dyer D.W."/>
            <person name="Thune R.L."/>
            <person name="Waldbieser G.C."/>
            <person name="Schuster S.C."/>
            <person name="Gipson J."/>
            <person name="Zaitshik J."/>
            <person name="Landry C."/>
            <person name="Lawrence M.L."/>
        </authorList>
    </citation>
    <scope>NUCLEOTIDE SEQUENCE [LARGE SCALE GENOMIC DNA]</scope>
    <source>
        <strain evidence="3">93-146</strain>
    </source>
</reference>
<name>C5B7C9_EDWI9</name>
<dbReference type="HOGENOM" id="CLU_3183043_0_0_6"/>
<proteinExistence type="predicted"/>
<organism evidence="2 3">
    <name type="scientific">Edwardsiella ictaluri (strain 93-146)</name>
    <dbReference type="NCBI Taxonomy" id="634503"/>
    <lineage>
        <taxon>Bacteria</taxon>
        <taxon>Pseudomonadati</taxon>
        <taxon>Pseudomonadota</taxon>
        <taxon>Gammaproteobacteria</taxon>
        <taxon>Enterobacterales</taxon>
        <taxon>Hafniaceae</taxon>
        <taxon>Edwardsiella</taxon>
    </lineage>
</organism>
<dbReference type="GO" id="GO:0006071">
    <property type="term" value="P:glycerol metabolic process"/>
    <property type="evidence" value="ECO:0007669"/>
    <property type="project" value="InterPro"/>
</dbReference>
<evidence type="ECO:0000313" key="2">
    <source>
        <dbReference type="EMBL" id="ACR68435.1"/>
    </source>
</evidence>
<sequence>MPSEQRTAVKGLSAYNGNYAGDNMNVALAIKKAAVEGIVVKTVGSQ</sequence>
<dbReference type="KEGG" id="eic:NT01EI_1227"/>
<dbReference type="AlphaFoldDB" id="C5B7C9"/>
<gene>
    <name evidence="2" type="ordered locus">NT01EI_1227</name>
</gene>
<dbReference type="GO" id="GO:0004371">
    <property type="term" value="F:glycerone kinase activity"/>
    <property type="evidence" value="ECO:0007669"/>
    <property type="project" value="InterPro"/>
</dbReference>
<dbReference type="PROSITE" id="PS51481">
    <property type="entry name" value="DHAK"/>
    <property type="match status" value="1"/>
</dbReference>
<feature type="domain" description="DhaK" evidence="1">
    <location>
        <begin position="1"/>
        <end position="46"/>
    </location>
</feature>
<dbReference type="SUPFAM" id="SSF82549">
    <property type="entry name" value="DAK1/DegV-like"/>
    <property type="match status" value="1"/>
</dbReference>
<dbReference type="Proteomes" id="UP000001485">
    <property type="component" value="Chromosome"/>
</dbReference>